<reference evidence="2" key="1">
    <citation type="journal article" date="2016" name="Nature">
        <title>Genome evolution in the allotetraploid frog Xenopus laevis.</title>
        <authorList>
            <person name="Session A.M."/>
            <person name="Uno Y."/>
            <person name="Kwon T."/>
            <person name="Chapman J.A."/>
            <person name="Toyoda A."/>
            <person name="Takahashi S."/>
            <person name="Fukui A."/>
            <person name="Hikosaka A."/>
            <person name="Suzuki A."/>
            <person name="Kondo M."/>
            <person name="van Heeringen S.J."/>
            <person name="Quigley I."/>
            <person name="Heinz S."/>
            <person name="Ogino H."/>
            <person name="Ochi H."/>
            <person name="Hellsten U."/>
            <person name="Lyons J.B."/>
            <person name="Simakov O."/>
            <person name="Putnam N."/>
            <person name="Stites J."/>
            <person name="Kuroki Y."/>
            <person name="Tanaka T."/>
            <person name="Michiue T."/>
            <person name="Watanabe M."/>
            <person name="Bogdanovic O."/>
            <person name="Lister R."/>
            <person name="Georgiou G."/>
            <person name="Paranjpe S.S."/>
            <person name="van Kruijsbergen I."/>
            <person name="Shu S."/>
            <person name="Carlson J."/>
            <person name="Kinoshita T."/>
            <person name="Ohta Y."/>
            <person name="Mawaribuchi S."/>
            <person name="Jenkins J."/>
            <person name="Grimwood J."/>
            <person name="Schmutz J."/>
            <person name="Mitros T."/>
            <person name="Mozaffari S.V."/>
            <person name="Suzuki Y."/>
            <person name="Haramoto Y."/>
            <person name="Yamamoto T.S."/>
            <person name="Takagi C."/>
            <person name="Heald R."/>
            <person name="Miller K."/>
            <person name="Haudenschild C."/>
            <person name="Kitzman J."/>
            <person name="Nakayama T."/>
            <person name="Izutsu Y."/>
            <person name="Robert J."/>
            <person name="Fortriede J."/>
            <person name="Burns K."/>
            <person name="Lotay V."/>
            <person name="Karimi K."/>
            <person name="Yasuoka Y."/>
            <person name="Dichmann D.S."/>
            <person name="Flajnik M.F."/>
            <person name="Houston D.W."/>
            <person name="Shendure J."/>
            <person name="DuPasquier L."/>
            <person name="Vize P.D."/>
            <person name="Zorn A.M."/>
            <person name="Ito M."/>
            <person name="Marcotte E.M."/>
            <person name="Wallingford J.B."/>
            <person name="Ito Y."/>
            <person name="Asashima M."/>
            <person name="Ueno N."/>
            <person name="Matsuda Y."/>
            <person name="Veenstra G.J."/>
            <person name="Fujiyama A."/>
            <person name="Harland R.M."/>
            <person name="Taira M."/>
            <person name="Rokhsar D.S."/>
        </authorList>
    </citation>
    <scope>NUCLEOTIDE SEQUENCE [LARGE SCALE GENOMIC DNA]</scope>
    <source>
        <strain evidence="2">J</strain>
    </source>
</reference>
<dbReference type="AlphaFoldDB" id="A0A974HQ59"/>
<accession>A0A974HQ59</accession>
<organism evidence="1 2">
    <name type="scientific">Xenopus laevis</name>
    <name type="common">African clawed frog</name>
    <dbReference type="NCBI Taxonomy" id="8355"/>
    <lineage>
        <taxon>Eukaryota</taxon>
        <taxon>Metazoa</taxon>
        <taxon>Chordata</taxon>
        <taxon>Craniata</taxon>
        <taxon>Vertebrata</taxon>
        <taxon>Euteleostomi</taxon>
        <taxon>Amphibia</taxon>
        <taxon>Batrachia</taxon>
        <taxon>Anura</taxon>
        <taxon>Pipoidea</taxon>
        <taxon>Pipidae</taxon>
        <taxon>Xenopodinae</taxon>
        <taxon>Xenopus</taxon>
        <taxon>Xenopus</taxon>
    </lineage>
</organism>
<dbReference type="Proteomes" id="UP000694892">
    <property type="component" value="Chromosome 4L"/>
</dbReference>
<evidence type="ECO:0000313" key="2">
    <source>
        <dbReference type="Proteomes" id="UP000694892"/>
    </source>
</evidence>
<dbReference type="EMBL" id="CM004472">
    <property type="protein sequence ID" value="OCT85846.1"/>
    <property type="molecule type" value="Genomic_DNA"/>
</dbReference>
<proteinExistence type="predicted"/>
<protein>
    <submittedName>
        <fullName evidence="1">Uncharacterized protein</fullName>
    </submittedName>
</protein>
<name>A0A974HQ59_XENLA</name>
<gene>
    <name evidence="1" type="ORF">XELAEV_18024015mg</name>
</gene>
<sequence>MLHDFISNQTSVILPVAKQNKSNFSLNVRVSKCCKWTMQSDSRRPFPFSSFYVGALSFFNTHHSLACSIYCSISECNLISKGRESNIDAGK</sequence>
<evidence type="ECO:0000313" key="1">
    <source>
        <dbReference type="EMBL" id="OCT85846.1"/>
    </source>
</evidence>